<dbReference type="GO" id="GO:0016787">
    <property type="term" value="F:hydrolase activity"/>
    <property type="evidence" value="ECO:0007669"/>
    <property type="project" value="UniProtKB-KW"/>
</dbReference>
<proteinExistence type="inferred from homology"/>
<dbReference type="GO" id="GO:0000725">
    <property type="term" value="P:recombinational repair"/>
    <property type="evidence" value="ECO:0007669"/>
    <property type="project" value="TreeGrafter"/>
</dbReference>
<evidence type="ECO:0000256" key="2">
    <source>
        <dbReference type="ARBA" id="ARBA00022741"/>
    </source>
</evidence>
<comment type="catalytic activity">
    <reaction evidence="8">
        <text>Couples ATP hydrolysis with the unwinding of duplex DNA by translocating in the 3'-5' direction.</text>
        <dbReference type="EC" id="5.6.2.4"/>
    </reaction>
</comment>
<evidence type="ECO:0000256" key="10">
    <source>
        <dbReference type="ARBA" id="ARBA00048988"/>
    </source>
</evidence>
<gene>
    <name evidence="13" type="ORF">MNB_SV-15-296</name>
</gene>
<dbReference type="PANTHER" id="PTHR11070:SF2">
    <property type="entry name" value="ATP-DEPENDENT DNA HELICASE SRS2"/>
    <property type="match status" value="1"/>
</dbReference>
<dbReference type="Gene3D" id="3.40.50.300">
    <property type="entry name" value="P-loop containing nucleotide triphosphate hydrolases"/>
    <property type="match status" value="2"/>
</dbReference>
<evidence type="ECO:0000256" key="8">
    <source>
        <dbReference type="ARBA" id="ARBA00034617"/>
    </source>
</evidence>
<dbReference type="GO" id="GO:0033202">
    <property type="term" value="C:DNA helicase complex"/>
    <property type="evidence" value="ECO:0007669"/>
    <property type="project" value="TreeGrafter"/>
</dbReference>
<evidence type="ECO:0000259" key="11">
    <source>
        <dbReference type="PROSITE" id="PS51198"/>
    </source>
</evidence>
<organism evidence="13">
    <name type="scientific">hydrothermal vent metagenome</name>
    <dbReference type="NCBI Taxonomy" id="652676"/>
    <lineage>
        <taxon>unclassified sequences</taxon>
        <taxon>metagenomes</taxon>
        <taxon>ecological metagenomes</taxon>
    </lineage>
</organism>
<keyword evidence="6" id="KW-0238">DNA-binding</keyword>
<evidence type="ECO:0000256" key="4">
    <source>
        <dbReference type="ARBA" id="ARBA00022806"/>
    </source>
</evidence>
<dbReference type="InterPro" id="IPR013986">
    <property type="entry name" value="DExx_box_DNA_helicase_dom_sf"/>
</dbReference>
<dbReference type="InterPro" id="IPR027417">
    <property type="entry name" value="P-loop_NTPase"/>
</dbReference>
<dbReference type="CDD" id="cd17932">
    <property type="entry name" value="DEXQc_UvrD"/>
    <property type="match status" value="1"/>
</dbReference>
<dbReference type="EC" id="5.6.2.4" evidence="9"/>
<dbReference type="AlphaFoldDB" id="A0A1W1EIK1"/>
<evidence type="ECO:0000256" key="5">
    <source>
        <dbReference type="ARBA" id="ARBA00022840"/>
    </source>
</evidence>
<comment type="catalytic activity">
    <reaction evidence="10">
        <text>ATP + H2O = ADP + phosphate + H(+)</text>
        <dbReference type="Rhea" id="RHEA:13065"/>
        <dbReference type="ChEBI" id="CHEBI:15377"/>
        <dbReference type="ChEBI" id="CHEBI:15378"/>
        <dbReference type="ChEBI" id="CHEBI:30616"/>
        <dbReference type="ChEBI" id="CHEBI:43474"/>
        <dbReference type="ChEBI" id="CHEBI:456216"/>
        <dbReference type="EC" id="5.6.2.4"/>
    </reaction>
</comment>
<evidence type="ECO:0000256" key="7">
    <source>
        <dbReference type="ARBA" id="ARBA00023235"/>
    </source>
</evidence>
<dbReference type="PROSITE" id="PS51198">
    <property type="entry name" value="UVRD_HELICASE_ATP_BIND"/>
    <property type="match status" value="1"/>
</dbReference>
<evidence type="ECO:0000256" key="9">
    <source>
        <dbReference type="ARBA" id="ARBA00034808"/>
    </source>
</evidence>
<keyword evidence="2" id="KW-0547">Nucleotide-binding</keyword>
<keyword evidence="3" id="KW-0378">Hydrolase</keyword>
<dbReference type="GO" id="GO:0043138">
    <property type="term" value="F:3'-5' DNA helicase activity"/>
    <property type="evidence" value="ECO:0007669"/>
    <property type="project" value="UniProtKB-EC"/>
</dbReference>
<comment type="similarity">
    <text evidence="1">Belongs to the helicase family. UvrD subfamily.</text>
</comment>
<reference evidence="13" key="1">
    <citation type="submission" date="2016-10" db="EMBL/GenBank/DDBJ databases">
        <authorList>
            <person name="de Groot N.N."/>
        </authorList>
    </citation>
    <scope>NUCLEOTIDE SEQUENCE</scope>
</reference>
<feature type="domain" description="UvrD-like helicase ATP-binding" evidence="11">
    <location>
        <begin position="6"/>
        <end position="283"/>
    </location>
</feature>
<evidence type="ECO:0000259" key="12">
    <source>
        <dbReference type="PROSITE" id="PS51217"/>
    </source>
</evidence>
<feature type="domain" description="UvrD-like helicase C-terminal" evidence="12">
    <location>
        <begin position="284"/>
        <end position="556"/>
    </location>
</feature>
<dbReference type="InterPro" id="IPR014016">
    <property type="entry name" value="UvrD-like_ATP-bd"/>
</dbReference>
<dbReference type="Gene3D" id="1.10.486.10">
    <property type="entry name" value="PCRA, domain 4"/>
    <property type="match status" value="1"/>
</dbReference>
<keyword evidence="4 13" id="KW-0347">Helicase</keyword>
<dbReference type="SUPFAM" id="SSF52540">
    <property type="entry name" value="P-loop containing nucleoside triphosphate hydrolases"/>
    <property type="match status" value="1"/>
</dbReference>
<dbReference type="GO" id="GO:0005829">
    <property type="term" value="C:cytosol"/>
    <property type="evidence" value="ECO:0007669"/>
    <property type="project" value="TreeGrafter"/>
</dbReference>
<protein>
    <recommendedName>
        <fullName evidence="9">DNA 3'-5' helicase</fullName>
        <ecNumber evidence="9">5.6.2.4</ecNumber>
    </recommendedName>
</protein>
<dbReference type="PROSITE" id="PS51217">
    <property type="entry name" value="UVRD_HELICASE_CTER"/>
    <property type="match status" value="1"/>
</dbReference>
<dbReference type="InterPro" id="IPR014017">
    <property type="entry name" value="DNA_helicase_UvrD-like_C"/>
</dbReference>
<dbReference type="GO" id="GO:0003677">
    <property type="term" value="F:DNA binding"/>
    <property type="evidence" value="ECO:0007669"/>
    <property type="project" value="UniProtKB-KW"/>
</dbReference>
<dbReference type="Pfam" id="PF13361">
    <property type="entry name" value="UvrD_C"/>
    <property type="match status" value="1"/>
</dbReference>
<dbReference type="GO" id="GO:0005524">
    <property type="term" value="F:ATP binding"/>
    <property type="evidence" value="ECO:0007669"/>
    <property type="project" value="UniProtKB-KW"/>
</dbReference>
<dbReference type="Gene3D" id="1.10.10.160">
    <property type="match status" value="1"/>
</dbReference>
<sequence length="688" mass="78762">MKNIFKDLNPSQKEAVEHIDGSLLILAGAGTGKTKTLTSRLAYLIGVVGIDPRATLTLTFTNKASLEMRNRAVSLLKGRCSAPPALYTFHKFGLLFLKFHINKLGRKNNFVIIDSDDKKKLIKEIIKDMNIDLDIGFINNEISKYKNSLISVEIAKESAELLQYKKLAVVYERYQKTIIDNNLVDFDDLLMLPYQILKSDDELRIEISNRYQYVMVDEYQDTNELQFKILELLVSEHGNLCVVGDDDQSIYGWRGANIRNILEFHKNFENTKIVKLETNYRSTTPILDIANSLIEHNSYRLGKKLLSHRGDGKKVELSHCLDEMHEARFIAKEVKRLINSGVDAKEIAVLYRINALSRSLEDGFNREGLSFKLLGGMRFYERAEIKDLISYLRTILNPNDDFSLLRIINKPKRGVGKVSLDKIQNEAYSQKVSIYEYIYHTSLEDITQIVSKKVAKNLKDFANTIQHLKALSEENPSTFIDVFDKIIALKDIYNNRPDTMERIQNIDEFYGYFNDTFEKFPNATLEEFLNDISLQSDQDNIENSSITIMSIHASKGLEFEHVFVIGLEEEFFPLLGEGTDMSEERRLGYVAITRAKTNLTLCYVDSRFYKGKRKQMDKSRFLGECGIIKNTSLKVTKSSGFKKGDPVRHKIFGMGIIQGVTKVGKDYRLKINFAGTKKDILSSFVQAI</sequence>
<keyword evidence="7" id="KW-0413">Isomerase</keyword>
<dbReference type="InterPro" id="IPR000212">
    <property type="entry name" value="DNA_helicase_UvrD/REP"/>
</dbReference>
<keyword evidence="5" id="KW-0067">ATP-binding</keyword>
<dbReference type="PANTHER" id="PTHR11070">
    <property type="entry name" value="UVRD / RECB / PCRA DNA HELICASE FAMILY MEMBER"/>
    <property type="match status" value="1"/>
</dbReference>
<evidence type="ECO:0000256" key="6">
    <source>
        <dbReference type="ARBA" id="ARBA00023125"/>
    </source>
</evidence>
<dbReference type="Pfam" id="PF00580">
    <property type="entry name" value="UvrD-helicase"/>
    <property type="match status" value="1"/>
</dbReference>
<evidence type="ECO:0000313" key="13">
    <source>
        <dbReference type="EMBL" id="SHO80693.1"/>
    </source>
</evidence>
<accession>A0A1W1EIK1</accession>
<name>A0A1W1EIK1_9ZZZZ</name>
<evidence type="ECO:0000256" key="3">
    <source>
        <dbReference type="ARBA" id="ARBA00022801"/>
    </source>
</evidence>
<evidence type="ECO:0000256" key="1">
    <source>
        <dbReference type="ARBA" id="ARBA00009922"/>
    </source>
</evidence>
<dbReference type="EMBL" id="FRYL01000016">
    <property type="protein sequence ID" value="SHO80693.1"/>
    <property type="molecule type" value="Genomic_DNA"/>
</dbReference>